<evidence type="ECO:0000313" key="1">
    <source>
        <dbReference type="EMBL" id="KAJ7328193.1"/>
    </source>
</evidence>
<dbReference type="GO" id="GO:0005829">
    <property type="term" value="C:cytosol"/>
    <property type="evidence" value="ECO:0007669"/>
    <property type="project" value="TreeGrafter"/>
</dbReference>
<dbReference type="Gene3D" id="3.40.50.150">
    <property type="entry name" value="Vaccinia Virus protein VP39"/>
    <property type="match status" value="1"/>
</dbReference>
<gene>
    <name evidence="1" type="ORF">OS493_025069</name>
</gene>
<dbReference type="OrthoDB" id="413520at2759"/>
<dbReference type="InterPro" id="IPR019410">
    <property type="entry name" value="Methyltransf_16"/>
</dbReference>
<dbReference type="PANTHER" id="PTHR14614">
    <property type="entry name" value="HEPATOCELLULAR CARCINOMA-ASSOCIATED ANTIGEN"/>
    <property type="match status" value="1"/>
</dbReference>
<keyword evidence="2" id="KW-1185">Reference proteome</keyword>
<dbReference type="InterPro" id="IPR029063">
    <property type="entry name" value="SAM-dependent_MTases_sf"/>
</dbReference>
<name>A0A9X0CDU7_9CNID</name>
<sequence>MAAEVDDFSDHSFEREIECKDGILRIKQAEVGDESCVVWDAALVLAKYLQAEHFCSKDRLENKQVIELGAGTGVVGLMAASCGAHVCCTDLPEVVPLIELNRTINQHMITGTFMANSLKWGQDVSTFQPSPDLILVADCIYYEESLEPLVSTLCDLSGANTTVLISYEERTTGSKPLLEKKFHQFVREHFTVEKIPQEQQDPVYHSPDIHLLKLKEKLNNRFPERMAMCWANKEKQHVSYAMKLNLRFVAPQGNHICIQRLEGQ</sequence>
<evidence type="ECO:0000313" key="2">
    <source>
        <dbReference type="Proteomes" id="UP001163046"/>
    </source>
</evidence>
<dbReference type="SUPFAM" id="SSF53335">
    <property type="entry name" value="S-adenosyl-L-methionine-dependent methyltransferases"/>
    <property type="match status" value="1"/>
</dbReference>
<dbReference type="Proteomes" id="UP001163046">
    <property type="component" value="Unassembled WGS sequence"/>
</dbReference>
<dbReference type="Pfam" id="PF10294">
    <property type="entry name" value="Methyltransf_16"/>
    <property type="match status" value="1"/>
</dbReference>
<accession>A0A9X0CDU7</accession>
<comment type="caution">
    <text evidence="1">The sequence shown here is derived from an EMBL/GenBank/DDBJ whole genome shotgun (WGS) entry which is preliminary data.</text>
</comment>
<reference evidence="1" key="1">
    <citation type="submission" date="2023-01" db="EMBL/GenBank/DDBJ databases">
        <title>Genome assembly of the deep-sea coral Lophelia pertusa.</title>
        <authorList>
            <person name="Herrera S."/>
            <person name="Cordes E."/>
        </authorList>
    </citation>
    <scope>NUCLEOTIDE SEQUENCE</scope>
    <source>
        <strain evidence="1">USNM1676648</strain>
        <tissue evidence="1">Polyp</tissue>
    </source>
</reference>
<protein>
    <submittedName>
        <fullName evidence="1">Uncharacterized protein</fullName>
    </submittedName>
</protein>
<proteinExistence type="predicted"/>
<dbReference type="EMBL" id="MU827797">
    <property type="protein sequence ID" value="KAJ7328193.1"/>
    <property type="molecule type" value="Genomic_DNA"/>
</dbReference>
<dbReference type="GO" id="GO:0032991">
    <property type="term" value="C:protein-containing complex"/>
    <property type="evidence" value="ECO:0007669"/>
    <property type="project" value="TreeGrafter"/>
</dbReference>
<dbReference type="AlphaFoldDB" id="A0A9X0CDU7"/>
<dbReference type="PANTHER" id="PTHR14614:SF44">
    <property type="entry name" value="PROTEIN N-LYSINE METHYLTRANSFERASE METTL21D"/>
    <property type="match status" value="1"/>
</dbReference>
<organism evidence="1 2">
    <name type="scientific">Desmophyllum pertusum</name>
    <dbReference type="NCBI Taxonomy" id="174260"/>
    <lineage>
        <taxon>Eukaryota</taxon>
        <taxon>Metazoa</taxon>
        <taxon>Cnidaria</taxon>
        <taxon>Anthozoa</taxon>
        <taxon>Hexacorallia</taxon>
        <taxon>Scleractinia</taxon>
        <taxon>Caryophylliina</taxon>
        <taxon>Caryophylliidae</taxon>
        <taxon>Desmophyllum</taxon>
    </lineage>
</organism>